<feature type="signal peptide" evidence="3">
    <location>
        <begin position="1"/>
        <end position="27"/>
    </location>
</feature>
<keyword evidence="1 3" id="KW-0732">Signal</keyword>
<organism evidence="5 6">
    <name type="scientific">Eiseniibacteriota bacterium</name>
    <dbReference type="NCBI Taxonomy" id="2212470"/>
    <lineage>
        <taxon>Bacteria</taxon>
        <taxon>Candidatus Eiseniibacteriota</taxon>
    </lineage>
</organism>
<dbReference type="Pfam" id="PF13385">
    <property type="entry name" value="Laminin_G_3"/>
    <property type="match status" value="1"/>
</dbReference>
<dbReference type="InterPro" id="IPR013320">
    <property type="entry name" value="ConA-like_dom_sf"/>
</dbReference>
<evidence type="ECO:0000313" key="6">
    <source>
        <dbReference type="Proteomes" id="UP000316609"/>
    </source>
</evidence>
<dbReference type="Gene3D" id="2.60.120.200">
    <property type="match status" value="1"/>
</dbReference>
<feature type="chain" id="PRO_5022168565" evidence="3">
    <location>
        <begin position="28"/>
        <end position="268"/>
    </location>
</feature>
<reference evidence="5 6" key="1">
    <citation type="journal article" date="2019" name="Nat. Microbiol.">
        <title>Mediterranean grassland soil C-N compound turnover is dependent on rainfall and depth, and is mediated by genomically divergent microorganisms.</title>
        <authorList>
            <person name="Diamond S."/>
            <person name="Andeer P.F."/>
            <person name="Li Z."/>
            <person name="Crits-Christoph A."/>
            <person name="Burstein D."/>
            <person name="Anantharaman K."/>
            <person name="Lane K.R."/>
            <person name="Thomas B.C."/>
            <person name="Pan C."/>
            <person name="Northen T.R."/>
            <person name="Banfield J.F."/>
        </authorList>
    </citation>
    <scope>NUCLEOTIDE SEQUENCE [LARGE SCALE GENOMIC DNA]</scope>
    <source>
        <strain evidence="5">WS_8</strain>
    </source>
</reference>
<evidence type="ECO:0000313" key="5">
    <source>
        <dbReference type="EMBL" id="TMQ67291.1"/>
    </source>
</evidence>
<sequence length="268" mass="28762">MIARASSARLLVLALACASCVRPIQPAAPTSAVEPPQPDSITVGLWHMDESVGTRVADAGPSRLDGTCGTDVHPRFGRFGNAREFVRSLDSFVYVPYQLAIESPVALTIEAWLNPRASAQMGEASIASRWSDDVTRQSWMLAATRNTGRLLFTYLPEGAGAPLTFASAGLLETGRWTHVAVTFDGEAVRFYLDGVLDAQYATSGRIRPSGAALLIGNAFDTRYLTGFQGTLHLDPLGDSGVDASYDGLIDELRISSAARQDFPKVVTR</sequence>
<proteinExistence type="predicted"/>
<accession>A0A538TUK7</accession>
<protein>
    <submittedName>
        <fullName evidence="5">LamG domain-containing protein</fullName>
    </submittedName>
</protein>
<dbReference type="SUPFAM" id="SSF49899">
    <property type="entry name" value="Concanavalin A-like lectins/glucanases"/>
    <property type="match status" value="1"/>
</dbReference>
<dbReference type="InterPro" id="IPR006558">
    <property type="entry name" value="LamG-like"/>
</dbReference>
<dbReference type="EMBL" id="VBOY01000045">
    <property type="protein sequence ID" value="TMQ67291.1"/>
    <property type="molecule type" value="Genomic_DNA"/>
</dbReference>
<comment type="caution">
    <text evidence="5">The sequence shown here is derived from an EMBL/GenBank/DDBJ whole genome shotgun (WGS) entry which is preliminary data.</text>
</comment>
<feature type="domain" description="LamG-like jellyroll fold" evidence="4">
    <location>
        <begin position="105"/>
        <end position="239"/>
    </location>
</feature>
<evidence type="ECO:0000259" key="4">
    <source>
        <dbReference type="SMART" id="SM00560"/>
    </source>
</evidence>
<name>A0A538TUK7_UNCEI</name>
<evidence type="ECO:0000256" key="1">
    <source>
        <dbReference type="ARBA" id="ARBA00022729"/>
    </source>
</evidence>
<dbReference type="AlphaFoldDB" id="A0A538TUK7"/>
<dbReference type="SMART" id="SM00560">
    <property type="entry name" value="LamGL"/>
    <property type="match status" value="1"/>
</dbReference>
<evidence type="ECO:0000256" key="2">
    <source>
        <dbReference type="ARBA" id="ARBA00023157"/>
    </source>
</evidence>
<evidence type="ECO:0000256" key="3">
    <source>
        <dbReference type="SAM" id="SignalP"/>
    </source>
</evidence>
<keyword evidence="2" id="KW-1015">Disulfide bond</keyword>
<dbReference type="Proteomes" id="UP000316609">
    <property type="component" value="Unassembled WGS sequence"/>
</dbReference>
<gene>
    <name evidence="5" type="ORF">E6K78_05305</name>
</gene>